<gene>
    <name evidence="3" type="ORF">KK060_16295</name>
</gene>
<evidence type="ECO:0008006" key="5">
    <source>
        <dbReference type="Google" id="ProtNLM"/>
    </source>
</evidence>
<name>A0ABS5VVL9_9BACT</name>
<organism evidence="3 4">
    <name type="scientific">Chryseosolibacter indicus</name>
    <dbReference type="NCBI Taxonomy" id="2782351"/>
    <lineage>
        <taxon>Bacteria</taxon>
        <taxon>Pseudomonadati</taxon>
        <taxon>Bacteroidota</taxon>
        <taxon>Cytophagia</taxon>
        <taxon>Cytophagales</taxon>
        <taxon>Chryseotaleaceae</taxon>
        <taxon>Chryseosolibacter</taxon>
    </lineage>
</organism>
<feature type="non-terminal residue" evidence="3">
    <location>
        <position position="127"/>
    </location>
</feature>
<evidence type="ECO:0000256" key="2">
    <source>
        <dbReference type="SAM" id="SignalP"/>
    </source>
</evidence>
<keyword evidence="4" id="KW-1185">Reference proteome</keyword>
<evidence type="ECO:0000313" key="4">
    <source>
        <dbReference type="Proteomes" id="UP000772618"/>
    </source>
</evidence>
<feature type="compositionally biased region" description="Polar residues" evidence="1">
    <location>
        <begin position="118"/>
        <end position="127"/>
    </location>
</feature>
<feature type="chain" id="PRO_5046150460" description="Tetratricopeptide repeat protein" evidence="2">
    <location>
        <begin position="21"/>
        <end position="127"/>
    </location>
</feature>
<comment type="caution">
    <text evidence="3">The sequence shown here is derived from an EMBL/GenBank/DDBJ whole genome shotgun (WGS) entry which is preliminary data.</text>
</comment>
<feature type="signal peptide" evidence="2">
    <location>
        <begin position="1"/>
        <end position="20"/>
    </location>
</feature>
<sequence length="127" mass="15137">MKVLLFLFALLPLYSFSQTAESSFHLASNHYIHKRLPQAISTVDEALKKYPADRKLNELKKKLKEEQKQDQQKQDQQKKDEQNKDQQNKEKKDEQQKDQQNKDQQQKDEEQKKKEQEPVSNTQLTLP</sequence>
<feature type="compositionally biased region" description="Basic and acidic residues" evidence="1">
    <location>
        <begin position="58"/>
        <end position="117"/>
    </location>
</feature>
<keyword evidence="2" id="KW-0732">Signal</keyword>
<dbReference type="InterPro" id="IPR011990">
    <property type="entry name" value="TPR-like_helical_dom_sf"/>
</dbReference>
<evidence type="ECO:0000313" key="3">
    <source>
        <dbReference type="EMBL" id="MBT1704857.1"/>
    </source>
</evidence>
<proteinExistence type="predicted"/>
<dbReference type="SUPFAM" id="SSF48452">
    <property type="entry name" value="TPR-like"/>
    <property type="match status" value="1"/>
</dbReference>
<protein>
    <recommendedName>
        <fullName evidence="5">Tetratricopeptide repeat protein</fullName>
    </recommendedName>
</protein>
<evidence type="ECO:0000256" key="1">
    <source>
        <dbReference type="SAM" id="MobiDB-lite"/>
    </source>
</evidence>
<reference evidence="3 4" key="1">
    <citation type="submission" date="2021-05" db="EMBL/GenBank/DDBJ databases">
        <title>A Polyphasic approach of four new species of the genus Ohtaekwangia: Ohtaekwangia histidinii sp. nov., Ohtaekwangia cretensis sp. nov., Ohtaekwangia indiensis sp. nov., Ohtaekwangia reichenbachii sp. nov. from diverse environment.</title>
        <authorList>
            <person name="Octaviana S."/>
        </authorList>
    </citation>
    <scope>NUCLEOTIDE SEQUENCE [LARGE SCALE GENOMIC DNA]</scope>
    <source>
        <strain evidence="3 4">PWU20</strain>
    </source>
</reference>
<dbReference type="EMBL" id="JAHESD010000041">
    <property type="protein sequence ID" value="MBT1704857.1"/>
    <property type="molecule type" value="Genomic_DNA"/>
</dbReference>
<accession>A0ABS5VVL9</accession>
<dbReference type="Proteomes" id="UP000772618">
    <property type="component" value="Unassembled WGS sequence"/>
</dbReference>
<feature type="region of interest" description="Disordered" evidence="1">
    <location>
        <begin position="58"/>
        <end position="127"/>
    </location>
</feature>